<dbReference type="Proteomes" id="UP000830835">
    <property type="component" value="Unassembled WGS sequence"/>
</dbReference>
<protein>
    <recommendedName>
        <fullName evidence="2">histidine kinase</fullName>
        <ecNumber evidence="2">2.7.13.3</ecNumber>
    </recommendedName>
</protein>
<keyword evidence="4 9" id="KW-0418">Kinase</keyword>
<keyword evidence="3" id="KW-0597">Phosphoprotein</keyword>
<sequence length="415" mass="47416">MSNWLREWFSPQGFMPHGQCYLWEQDLLWLHAIADSLISLAYFSIPLLLIYFIRQRQDVPFKRVFALFSLFIISCGLTHLMGVWTLWHPAYWISGWLKALTALVSLYTAVELIPIIPKALSLPSPSALAAINQALSQEIQERQAAEAQVHQLNERLQKQVDELERLNLLKDDFLSTLSHELRTPLTSIRLSVELLQLSLGQFSLSDKQQQYLSLLRQECQREIELVEDLLMLQELETNSYSKNPEDLNFSQCLTAWVQLLQEQALAAQQSLSLQIRSFFPPLRLDATGLERILRELIVNACKHGDRPGQIQVEATLNPRPIGENSPYHLVLQVRNTGNIPPMELPYLFNSFYRVPQADPWKQGGTGLGLALVKKLVDSMQGKITVKSKDGWVSFWVELPVAPSLEAETDISLNYR</sequence>
<dbReference type="PROSITE" id="PS50109">
    <property type="entry name" value="HIS_KIN"/>
    <property type="match status" value="1"/>
</dbReference>
<dbReference type="SUPFAM" id="SSF47384">
    <property type="entry name" value="Homodimeric domain of signal transducing histidine kinase"/>
    <property type="match status" value="1"/>
</dbReference>
<dbReference type="Gene3D" id="1.10.287.130">
    <property type="match status" value="1"/>
</dbReference>
<dbReference type="GO" id="GO:0016301">
    <property type="term" value="F:kinase activity"/>
    <property type="evidence" value="ECO:0007669"/>
    <property type="project" value="UniProtKB-KW"/>
</dbReference>
<gene>
    <name evidence="9" type="ORF">JX360_12280</name>
</gene>
<proteinExistence type="predicted"/>
<keyword evidence="7" id="KW-1133">Transmembrane helix</keyword>
<comment type="caution">
    <text evidence="9">The sequence shown here is derived from an EMBL/GenBank/DDBJ whole genome shotgun (WGS) entry which is preliminary data.</text>
</comment>
<dbReference type="SUPFAM" id="SSF55874">
    <property type="entry name" value="ATPase domain of HSP90 chaperone/DNA topoisomerase II/histidine kinase"/>
    <property type="match status" value="1"/>
</dbReference>
<evidence type="ECO:0000259" key="8">
    <source>
        <dbReference type="PROSITE" id="PS50109"/>
    </source>
</evidence>
<feature type="coiled-coil region" evidence="6">
    <location>
        <begin position="128"/>
        <end position="169"/>
    </location>
</feature>
<feature type="domain" description="Histidine kinase" evidence="8">
    <location>
        <begin position="176"/>
        <end position="402"/>
    </location>
</feature>
<dbReference type="InterPro" id="IPR005467">
    <property type="entry name" value="His_kinase_dom"/>
</dbReference>
<dbReference type="EC" id="2.7.13.3" evidence="2"/>
<keyword evidence="5" id="KW-0902">Two-component regulatory system</keyword>
<dbReference type="InterPro" id="IPR036097">
    <property type="entry name" value="HisK_dim/P_sf"/>
</dbReference>
<keyword evidence="6" id="KW-0175">Coiled coil</keyword>
<keyword evidence="10" id="KW-1185">Reference proteome</keyword>
<name>A0ABT0CD66_THEVL</name>
<evidence type="ECO:0000256" key="2">
    <source>
        <dbReference type="ARBA" id="ARBA00012438"/>
    </source>
</evidence>
<evidence type="ECO:0000256" key="4">
    <source>
        <dbReference type="ARBA" id="ARBA00022777"/>
    </source>
</evidence>
<dbReference type="Gene3D" id="3.30.565.10">
    <property type="entry name" value="Histidine kinase-like ATPase, C-terminal domain"/>
    <property type="match status" value="1"/>
</dbReference>
<dbReference type="Pfam" id="PF00512">
    <property type="entry name" value="HisKA"/>
    <property type="match status" value="1"/>
</dbReference>
<evidence type="ECO:0000256" key="1">
    <source>
        <dbReference type="ARBA" id="ARBA00000085"/>
    </source>
</evidence>
<feature type="transmembrane region" description="Helical" evidence="7">
    <location>
        <begin position="28"/>
        <end position="52"/>
    </location>
</feature>
<feature type="transmembrane region" description="Helical" evidence="7">
    <location>
        <begin position="64"/>
        <end position="84"/>
    </location>
</feature>
<reference evidence="9" key="1">
    <citation type="submission" date="2021-02" db="EMBL/GenBank/DDBJ databases">
        <title>The CRISPR/cas machinery reduction and long-range gene transfer in the hot spring cyanobacterium Synechococcus.</title>
        <authorList>
            <person name="Dvorak P."/>
            <person name="Jahodarova E."/>
            <person name="Hasler P."/>
            <person name="Poulickova A."/>
        </authorList>
    </citation>
    <scope>NUCLEOTIDE SEQUENCE</scope>
    <source>
        <strain evidence="9">Rupite</strain>
    </source>
</reference>
<dbReference type="PRINTS" id="PR00344">
    <property type="entry name" value="BCTRLSENSOR"/>
</dbReference>
<dbReference type="SMART" id="SM00387">
    <property type="entry name" value="HATPase_c"/>
    <property type="match status" value="1"/>
</dbReference>
<dbReference type="InterPro" id="IPR058544">
    <property type="entry name" value="ETR1_N"/>
</dbReference>
<evidence type="ECO:0000313" key="9">
    <source>
        <dbReference type="EMBL" id="MCJ2543674.1"/>
    </source>
</evidence>
<keyword evidence="7" id="KW-0472">Membrane</keyword>
<comment type="catalytic activity">
    <reaction evidence="1">
        <text>ATP + protein L-histidine = ADP + protein N-phospho-L-histidine.</text>
        <dbReference type="EC" id="2.7.13.3"/>
    </reaction>
</comment>
<dbReference type="CDD" id="cd00082">
    <property type="entry name" value="HisKA"/>
    <property type="match status" value="1"/>
</dbReference>
<dbReference type="InterPro" id="IPR003661">
    <property type="entry name" value="HisK_dim/P_dom"/>
</dbReference>
<evidence type="ECO:0000313" key="10">
    <source>
        <dbReference type="Proteomes" id="UP000830835"/>
    </source>
</evidence>
<dbReference type="EMBL" id="JAFIRA010000034">
    <property type="protein sequence ID" value="MCJ2543674.1"/>
    <property type="molecule type" value="Genomic_DNA"/>
</dbReference>
<dbReference type="SMART" id="SM00388">
    <property type="entry name" value="HisKA"/>
    <property type="match status" value="1"/>
</dbReference>
<evidence type="ECO:0000256" key="7">
    <source>
        <dbReference type="SAM" id="Phobius"/>
    </source>
</evidence>
<dbReference type="Pfam" id="PF02518">
    <property type="entry name" value="HATPase_c"/>
    <property type="match status" value="1"/>
</dbReference>
<accession>A0ABT0CD66</accession>
<dbReference type="InterPro" id="IPR004358">
    <property type="entry name" value="Sig_transdc_His_kin-like_C"/>
</dbReference>
<dbReference type="RefSeq" id="WP_244351350.1">
    <property type="nucleotide sequence ID" value="NZ_JAFIRA010000034.1"/>
</dbReference>
<dbReference type="Pfam" id="PF25487">
    <property type="entry name" value="ETR1_N"/>
    <property type="match status" value="1"/>
</dbReference>
<keyword evidence="4 9" id="KW-0808">Transferase</keyword>
<evidence type="ECO:0000256" key="5">
    <source>
        <dbReference type="ARBA" id="ARBA00023012"/>
    </source>
</evidence>
<evidence type="ECO:0000256" key="6">
    <source>
        <dbReference type="SAM" id="Coils"/>
    </source>
</evidence>
<dbReference type="PANTHER" id="PTHR43547:SF2">
    <property type="entry name" value="HYBRID SIGNAL TRANSDUCTION HISTIDINE KINASE C"/>
    <property type="match status" value="1"/>
</dbReference>
<dbReference type="InterPro" id="IPR003594">
    <property type="entry name" value="HATPase_dom"/>
</dbReference>
<organism evidence="9 10">
    <name type="scientific">Thermostichus vulcanus str. 'Rupite'</name>
    <dbReference type="NCBI Taxonomy" id="2813851"/>
    <lineage>
        <taxon>Bacteria</taxon>
        <taxon>Bacillati</taxon>
        <taxon>Cyanobacteriota</taxon>
        <taxon>Cyanophyceae</taxon>
        <taxon>Thermostichales</taxon>
        <taxon>Thermostichaceae</taxon>
        <taxon>Thermostichus</taxon>
    </lineage>
</organism>
<dbReference type="InterPro" id="IPR036890">
    <property type="entry name" value="HATPase_C_sf"/>
</dbReference>
<evidence type="ECO:0000256" key="3">
    <source>
        <dbReference type="ARBA" id="ARBA00022553"/>
    </source>
</evidence>
<dbReference type="PANTHER" id="PTHR43547">
    <property type="entry name" value="TWO-COMPONENT HISTIDINE KINASE"/>
    <property type="match status" value="1"/>
</dbReference>
<keyword evidence="7" id="KW-0812">Transmembrane</keyword>